<protein>
    <recommendedName>
        <fullName evidence="3">Nucleic-acid-binding protein from transposon X-element</fullName>
    </recommendedName>
</protein>
<comment type="caution">
    <text evidence="1">The sequence shown here is derived from an EMBL/GenBank/DDBJ whole genome shotgun (WGS) entry which is preliminary data.</text>
</comment>
<proteinExistence type="predicted"/>
<evidence type="ECO:0000313" key="1">
    <source>
        <dbReference type="EMBL" id="KAH9371661.1"/>
    </source>
</evidence>
<keyword evidence="2" id="KW-1185">Reference proteome</keyword>
<evidence type="ECO:0008006" key="3">
    <source>
        <dbReference type="Google" id="ProtNLM"/>
    </source>
</evidence>
<dbReference type="OrthoDB" id="8123891at2759"/>
<name>A0A9J6G8N6_HAELO</name>
<gene>
    <name evidence="1" type="ORF">HPB48_021973</name>
</gene>
<reference evidence="1 2" key="1">
    <citation type="journal article" date="2020" name="Cell">
        <title>Large-Scale Comparative Analyses of Tick Genomes Elucidate Their Genetic Diversity and Vector Capacities.</title>
        <authorList>
            <consortium name="Tick Genome and Microbiome Consortium (TIGMIC)"/>
            <person name="Jia N."/>
            <person name="Wang J."/>
            <person name="Shi W."/>
            <person name="Du L."/>
            <person name="Sun Y."/>
            <person name="Zhan W."/>
            <person name="Jiang J.F."/>
            <person name="Wang Q."/>
            <person name="Zhang B."/>
            <person name="Ji P."/>
            <person name="Bell-Sakyi L."/>
            <person name="Cui X.M."/>
            <person name="Yuan T.T."/>
            <person name="Jiang B.G."/>
            <person name="Yang W.F."/>
            <person name="Lam T.T."/>
            <person name="Chang Q.C."/>
            <person name="Ding S.J."/>
            <person name="Wang X.J."/>
            <person name="Zhu J.G."/>
            <person name="Ruan X.D."/>
            <person name="Zhao L."/>
            <person name="Wei J.T."/>
            <person name="Ye R.Z."/>
            <person name="Que T.C."/>
            <person name="Du C.H."/>
            <person name="Zhou Y.H."/>
            <person name="Cheng J.X."/>
            <person name="Dai P.F."/>
            <person name="Guo W.B."/>
            <person name="Han X.H."/>
            <person name="Huang E.J."/>
            <person name="Li L.F."/>
            <person name="Wei W."/>
            <person name="Gao Y.C."/>
            <person name="Liu J.Z."/>
            <person name="Shao H.Z."/>
            <person name="Wang X."/>
            <person name="Wang C.C."/>
            <person name="Yang T.C."/>
            <person name="Huo Q.B."/>
            <person name="Li W."/>
            <person name="Chen H.Y."/>
            <person name="Chen S.E."/>
            <person name="Zhou L.G."/>
            <person name="Ni X.B."/>
            <person name="Tian J.H."/>
            <person name="Sheng Y."/>
            <person name="Liu T."/>
            <person name="Pan Y.S."/>
            <person name="Xia L.Y."/>
            <person name="Li J."/>
            <person name="Zhao F."/>
            <person name="Cao W.C."/>
        </authorList>
    </citation>
    <scope>NUCLEOTIDE SEQUENCE [LARGE SCALE GENOMIC DNA]</scope>
    <source>
        <strain evidence="1">HaeL-2018</strain>
    </source>
</reference>
<dbReference type="Proteomes" id="UP000821853">
    <property type="component" value="Chromosome 3"/>
</dbReference>
<dbReference type="VEuPathDB" id="VectorBase:HLOH_060370"/>
<evidence type="ECO:0000313" key="2">
    <source>
        <dbReference type="Proteomes" id="UP000821853"/>
    </source>
</evidence>
<accession>A0A9J6G8N6</accession>
<organism evidence="1 2">
    <name type="scientific">Haemaphysalis longicornis</name>
    <name type="common">Bush tick</name>
    <dbReference type="NCBI Taxonomy" id="44386"/>
    <lineage>
        <taxon>Eukaryota</taxon>
        <taxon>Metazoa</taxon>
        <taxon>Ecdysozoa</taxon>
        <taxon>Arthropoda</taxon>
        <taxon>Chelicerata</taxon>
        <taxon>Arachnida</taxon>
        <taxon>Acari</taxon>
        <taxon>Parasitiformes</taxon>
        <taxon>Ixodida</taxon>
        <taxon>Ixodoidea</taxon>
        <taxon>Ixodidae</taxon>
        <taxon>Haemaphysalinae</taxon>
        <taxon>Haemaphysalis</taxon>
    </lineage>
</organism>
<sequence>MGDQYPVLRDIDLPGTETEIMELIETPITILRATLRGSSMFLTFQGPKAPNTVYIRGVRVRVQRLDPRPVQCERCGRYNHLTSACRGGPRCGNCGGSHLTPSCTEHTQKCANCGGNHHFLSPKCRLWRRERAIAARAASEKLPLGEARRQYFAPNNHRRTQPAADTLYVAIAILPHGDC</sequence>
<dbReference type="EMBL" id="JABSTR010000005">
    <property type="protein sequence ID" value="KAH9371661.1"/>
    <property type="molecule type" value="Genomic_DNA"/>
</dbReference>
<dbReference type="AlphaFoldDB" id="A0A9J6G8N6"/>
<dbReference type="OMA" id="NHRRTQP"/>